<dbReference type="PANTHER" id="PTHR13561:SF20">
    <property type="entry name" value="DNA TOPOISOMERASE 2-BINDING PROTEIN 1"/>
    <property type="match status" value="1"/>
</dbReference>
<dbReference type="InterPro" id="IPR059215">
    <property type="entry name" value="BRCT2_TopBP1-like"/>
</dbReference>
<evidence type="ECO:0000313" key="3">
    <source>
        <dbReference type="EMBL" id="CAA2628460.1"/>
    </source>
</evidence>
<keyword evidence="4" id="KW-1185">Reference proteome</keyword>
<dbReference type="Gene3D" id="3.40.50.10190">
    <property type="entry name" value="BRCT domain"/>
    <property type="match status" value="5"/>
</dbReference>
<accession>A0A7I8JBY6</accession>
<evidence type="ECO:0000256" key="1">
    <source>
        <dbReference type="ARBA" id="ARBA00022737"/>
    </source>
</evidence>
<dbReference type="Pfam" id="PF16589">
    <property type="entry name" value="BRCT_2"/>
    <property type="match status" value="1"/>
</dbReference>
<dbReference type="EMBL" id="CACRZD030000011">
    <property type="protein sequence ID" value="CAA6667708.1"/>
    <property type="molecule type" value="Genomic_DNA"/>
</dbReference>
<dbReference type="FunFam" id="3.40.50.10190:FF:000057">
    <property type="entry name" value="Transcription coactivator"/>
    <property type="match status" value="1"/>
</dbReference>
<evidence type="ECO:0000313" key="4">
    <source>
        <dbReference type="Proteomes" id="UP001189122"/>
    </source>
</evidence>
<dbReference type="CDD" id="cd00027">
    <property type="entry name" value="BRCT"/>
    <property type="match status" value="1"/>
</dbReference>
<dbReference type="Proteomes" id="UP001189122">
    <property type="component" value="Unassembled WGS sequence"/>
</dbReference>
<evidence type="ECO:0000259" key="2">
    <source>
        <dbReference type="PROSITE" id="PS50172"/>
    </source>
</evidence>
<dbReference type="SUPFAM" id="SSF52113">
    <property type="entry name" value="BRCT domain"/>
    <property type="match status" value="5"/>
</dbReference>
<gene>
    <name evidence="3" type="ORF">SI7747_11014102</name>
</gene>
<dbReference type="Pfam" id="PF12738">
    <property type="entry name" value="PTCB-BRCT"/>
    <property type="match status" value="2"/>
</dbReference>
<dbReference type="EMBL" id="LR743598">
    <property type="protein sequence ID" value="CAA2628460.1"/>
    <property type="molecule type" value="Genomic_DNA"/>
</dbReference>
<dbReference type="CDD" id="cd17731">
    <property type="entry name" value="BRCT_TopBP1_rpt2_like"/>
    <property type="match status" value="1"/>
</dbReference>
<feature type="domain" description="BRCT" evidence="2">
    <location>
        <begin position="89"/>
        <end position="173"/>
    </location>
</feature>
<dbReference type="GO" id="GO:0007095">
    <property type="term" value="P:mitotic G2 DNA damage checkpoint signaling"/>
    <property type="evidence" value="ECO:0007669"/>
    <property type="project" value="TreeGrafter"/>
</dbReference>
<organism evidence="3">
    <name type="scientific">Spirodela intermedia</name>
    <name type="common">Intermediate duckweed</name>
    <dbReference type="NCBI Taxonomy" id="51605"/>
    <lineage>
        <taxon>Eukaryota</taxon>
        <taxon>Viridiplantae</taxon>
        <taxon>Streptophyta</taxon>
        <taxon>Embryophyta</taxon>
        <taxon>Tracheophyta</taxon>
        <taxon>Spermatophyta</taxon>
        <taxon>Magnoliopsida</taxon>
        <taxon>Liliopsida</taxon>
        <taxon>Araceae</taxon>
        <taxon>Lemnoideae</taxon>
        <taxon>Spirodela</taxon>
    </lineage>
</organism>
<proteinExistence type="predicted"/>
<dbReference type="InterPro" id="IPR036420">
    <property type="entry name" value="BRCT_dom_sf"/>
</dbReference>
<sequence length="757" mass="84905">MAVKMGTFNGRMFDALHDALRLNGAQVFLCCDPSRNASNDYHVIATPDHEKFADLRAKGCNLLGPHCVLSCAKERRVLPKQVYTCCLAMDGVRVLASGFEKDEKVKIEQLVTAMGGTLVNKAALDVNFVVAKNVLAAKYKWALYILKKPVVSMSWLHQCWAEHRVVPQELYRVLPFAGLTICVTGIPAGDKYMVAKKWGSIHTVSRKWFEQSIARKACLDEGHYPVRQVSAPSSTINGMREQYIQDQSILMSEATTSTDFADIDNSTSQNISSNFSDCSKIISQDRDLVMNESGDEPKFACNVAKDSEDEDCDLYLSDCRILAVGFEDKDLRRLVNMIRKGGGAPSETEKKEVRRLAAYGVINVVKTVWLEDCEMMKKEVPVSQRHIACDLLLPKEAALSNKISSSIVSELKNVRNLTSLPHTPASQVHLYKSNKEGYPSERSFQTETVEVVAKEKNLSFSTSRPSLGNIEGIDDCRLQSNSNASGTQRKPESVFKGMRLCFSDSFPKDKRAEIEEWIMQGGGLTVAHPKNVEYVIECHGAKQRFHDTSRQSTTVSSHWIRFCLQEGCLLDVGSHVLFSPLPCKIPLPGFEGTRICISQYEDKERLLLKNLCFTLGAKFTEKLTKRVTHLLCKFANGPKYEAACTWGYNQSLPNGSTNASNRYTYPHQFLHMHLFTMDMMVPMDRFRPRAATAQDSDAGLCITSQYPTQAVRMISGDLPSQMGTPKHLGNYLIIIFHKNFLFQHCAYDARNHVMGRF</sequence>
<keyword evidence="1" id="KW-0677">Repeat</keyword>
<dbReference type="GO" id="GO:0006270">
    <property type="term" value="P:DNA replication initiation"/>
    <property type="evidence" value="ECO:0007669"/>
    <property type="project" value="TreeGrafter"/>
</dbReference>
<dbReference type="GO" id="GO:0033314">
    <property type="term" value="P:mitotic DNA replication checkpoint signaling"/>
    <property type="evidence" value="ECO:0007669"/>
    <property type="project" value="TreeGrafter"/>
</dbReference>
<reference evidence="3 4" key="1">
    <citation type="submission" date="2019-12" db="EMBL/GenBank/DDBJ databases">
        <authorList>
            <person name="Scholz U."/>
            <person name="Mascher M."/>
            <person name="Fiebig A."/>
        </authorList>
    </citation>
    <scope>NUCLEOTIDE SEQUENCE</scope>
</reference>
<feature type="domain" description="BRCT" evidence="2">
    <location>
        <begin position="490"/>
        <end position="577"/>
    </location>
</feature>
<name>A0A7I8JBY6_SPIIN</name>
<dbReference type="InterPro" id="IPR001357">
    <property type="entry name" value="BRCT_dom"/>
</dbReference>
<dbReference type="SMART" id="SM00292">
    <property type="entry name" value="BRCT"/>
    <property type="match status" value="4"/>
</dbReference>
<dbReference type="AlphaFoldDB" id="A0A7I8JBY6"/>
<dbReference type="PANTHER" id="PTHR13561">
    <property type="entry name" value="DNA REPLICATION REGULATOR DPB11-RELATED"/>
    <property type="match status" value="1"/>
</dbReference>
<dbReference type="PROSITE" id="PS50172">
    <property type="entry name" value="BRCT"/>
    <property type="match status" value="2"/>
</dbReference>
<dbReference type="FunFam" id="3.40.50.10190:FF:000061">
    <property type="entry name" value="Transcription coactivator"/>
    <property type="match status" value="1"/>
</dbReference>
<protein>
    <recommendedName>
        <fullName evidence="2">BRCT domain-containing protein</fullName>
    </recommendedName>
</protein>